<dbReference type="GO" id="GO:0004053">
    <property type="term" value="F:arginase activity"/>
    <property type="evidence" value="ECO:0007669"/>
    <property type="project" value="TreeGrafter"/>
</dbReference>
<protein>
    <recommendedName>
        <fullName evidence="6">Arginase</fullName>
    </recommendedName>
</protein>
<proteinExistence type="predicted"/>
<dbReference type="GO" id="GO:0005829">
    <property type="term" value="C:cytosol"/>
    <property type="evidence" value="ECO:0007669"/>
    <property type="project" value="TreeGrafter"/>
</dbReference>
<dbReference type="SUPFAM" id="SSF52768">
    <property type="entry name" value="Arginase/deacetylase"/>
    <property type="match status" value="1"/>
</dbReference>
<dbReference type="GO" id="GO:0005634">
    <property type="term" value="C:nucleus"/>
    <property type="evidence" value="ECO:0007669"/>
    <property type="project" value="TreeGrafter"/>
</dbReference>
<evidence type="ECO:0000256" key="2">
    <source>
        <dbReference type="ARBA" id="ARBA00022801"/>
    </source>
</evidence>
<keyword evidence="5" id="KW-1185">Reference proteome</keyword>
<dbReference type="Gene3D" id="3.40.800.10">
    <property type="entry name" value="Ureohydrolase domain"/>
    <property type="match status" value="1"/>
</dbReference>
<reference evidence="4" key="1">
    <citation type="submission" date="2021-07" db="EMBL/GenBank/DDBJ databases">
        <title>Elsinoe batatas strain:CRI-CJ2 Genome sequencing and assembly.</title>
        <authorList>
            <person name="Huang L."/>
        </authorList>
    </citation>
    <scope>NUCLEOTIDE SEQUENCE</scope>
    <source>
        <strain evidence="4">CRI-CJ2</strain>
    </source>
</reference>
<dbReference type="OrthoDB" id="9992747at2759"/>
<evidence type="ECO:0000256" key="3">
    <source>
        <dbReference type="ARBA" id="ARBA00023211"/>
    </source>
</evidence>
<keyword evidence="3" id="KW-0464">Manganese</keyword>
<sequence>MPTSITIILSPYHVGLHAHRVGAGPTHTLSQSLTSRLSSPGVPIHLTTLPPVDDQESEIRALPCAPASPRIRSLSSCRGTAMDTPDTNTNGYSDAMGLSMLAGKSWKAHMRTVPGFERPAGYGKMLYVGLRDVTEGQRRTVEEAGAKVVWGGEGVEWLAELEAGLREGNVSPSLVHLALDVLDEKVGKVNGFESPGGLSEEDLVRCMSLVPRKADVRSLTVCSFNPNMGDGDKIAGIAARAIVAFTESLIDAGTLVKKE</sequence>
<name>A0A8K0KZQ1_9PEZI</name>
<evidence type="ECO:0000313" key="4">
    <source>
        <dbReference type="EMBL" id="KAG8624835.1"/>
    </source>
</evidence>
<dbReference type="CDD" id="cd09999">
    <property type="entry name" value="Arginase-like_1"/>
    <property type="match status" value="1"/>
</dbReference>
<evidence type="ECO:0000313" key="5">
    <source>
        <dbReference type="Proteomes" id="UP000809789"/>
    </source>
</evidence>
<keyword evidence="1" id="KW-0479">Metal-binding</keyword>
<dbReference type="InterPro" id="IPR023696">
    <property type="entry name" value="Ureohydrolase_dom_sf"/>
</dbReference>
<dbReference type="Pfam" id="PF00491">
    <property type="entry name" value="Arginase"/>
    <property type="match status" value="1"/>
</dbReference>
<dbReference type="InterPro" id="IPR006035">
    <property type="entry name" value="Ureohydrolase"/>
</dbReference>
<dbReference type="EMBL" id="JAESVG020000009">
    <property type="protein sequence ID" value="KAG8624835.1"/>
    <property type="molecule type" value="Genomic_DNA"/>
</dbReference>
<dbReference type="PANTHER" id="PTHR43782">
    <property type="entry name" value="ARGINASE"/>
    <property type="match status" value="1"/>
</dbReference>
<dbReference type="GO" id="GO:0030145">
    <property type="term" value="F:manganese ion binding"/>
    <property type="evidence" value="ECO:0007669"/>
    <property type="project" value="TreeGrafter"/>
</dbReference>
<evidence type="ECO:0000256" key="1">
    <source>
        <dbReference type="ARBA" id="ARBA00022723"/>
    </source>
</evidence>
<dbReference type="AlphaFoldDB" id="A0A8K0KZQ1"/>
<evidence type="ECO:0008006" key="6">
    <source>
        <dbReference type="Google" id="ProtNLM"/>
    </source>
</evidence>
<accession>A0A8K0KZQ1</accession>
<keyword evidence="2" id="KW-0378">Hydrolase</keyword>
<organism evidence="4 5">
    <name type="scientific">Elsinoe batatas</name>
    <dbReference type="NCBI Taxonomy" id="2601811"/>
    <lineage>
        <taxon>Eukaryota</taxon>
        <taxon>Fungi</taxon>
        <taxon>Dikarya</taxon>
        <taxon>Ascomycota</taxon>
        <taxon>Pezizomycotina</taxon>
        <taxon>Dothideomycetes</taxon>
        <taxon>Dothideomycetidae</taxon>
        <taxon>Myriangiales</taxon>
        <taxon>Elsinoaceae</taxon>
        <taxon>Elsinoe</taxon>
    </lineage>
</organism>
<gene>
    <name evidence="4" type="ORF">KVT40_007902</name>
</gene>
<dbReference type="Proteomes" id="UP000809789">
    <property type="component" value="Unassembled WGS sequence"/>
</dbReference>
<dbReference type="PANTHER" id="PTHR43782:SF3">
    <property type="entry name" value="ARGINASE"/>
    <property type="match status" value="1"/>
</dbReference>
<comment type="caution">
    <text evidence="4">The sequence shown here is derived from an EMBL/GenBank/DDBJ whole genome shotgun (WGS) entry which is preliminary data.</text>
</comment>